<evidence type="ECO:0000313" key="1">
    <source>
        <dbReference type="EMBL" id="KKL61010.1"/>
    </source>
</evidence>
<dbReference type="EMBL" id="LAZR01028953">
    <property type="protein sequence ID" value="KKL61010.1"/>
    <property type="molecule type" value="Genomic_DNA"/>
</dbReference>
<name>A0A0F9FUG1_9ZZZZ</name>
<proteinExistence type="predicted"/>
<sequence>MEVTVNEKETNEDIESAEESIKKGFTLIENYEIIDNMPPIFQKVREGKEEIIKFFDKLPGGKIMRIKFPNEYLWKTYFTALRYYASNYSFDMQFNKRKDEGGYFLYIRKLRREKDEENCIGSVGCDPARHKRLGRRKTGGGGYRIPEDVLPGRCRWIAGQAHG</sequence>
<gene>
    <name evidence="1" type="ORF">LCGC14_2199630</name>
</gene>
<organism evidence="1">
    <name type="scientific">marine sediment metagenome</name>
    <dbReference type="NCBI Taxonomy" id="412755"/>
    <lineage>
        <taxon>unclassified sequences</taxon>
        <taxon>metagenomes</taxon>
        <taxon>ecological metagenomes</taxon>
    </lineage>
</organism>
<accession>A0A0F9FUG1</accession>
<comment type="caution">
    <text evidence="1">The sequence shown here is derived from an EMBL/GenBank/DDBJ whole genome shotgun (WGS) entry which is preliminary data.</text>
</comment>
<protein>
    <submittedName>
        <fullName evidence="1">Uncharacterized protein</fullName>
    </submittedName>
</protein>
<reference evidence="1" key="1">
    <citation type="journal article" date="2015" name="Nature">
        <title>Complex archaea that bridge the gap between prokaryotes and eukaryotes.</title>
        <authorList>
            <person name="Spang A."/>
            <person name="Saw J.H."/>
            <person name="Jorgensen S.L."/>
            <person name="Zaremba-Niedzwiedzka K."/>
            <person name="Martijn J."/>
            <person name="Lind A.E."/>
            <person name="van Eijk R."/>
            <person name="Schleper C."/>
            <person name="Guy L."/>
            <person name="Ettema T.J."/>
        </authorList>
    </citation>
    <scope>NUCLEOTIDE SEQUENCE</scope>
</reference>
<dbReference type="AlphaFoldDB" id="A0A0F9FUG1"/>